<proteinExistence type="predicted"/>
<dbReference type="InterPro" id="IPR009078">
    <property type="entry name" value="Ferritin-like_SF"/>
</dbReference>
<dbReference type="CDD" id="cd02431">
    <property type="entry name" value="Ferritin_CCC1_C"/>
    <property type="match status" value="1"/>
</dbReference>
<evidence type="ECO:0000313" key="6">
    <source>
        <dbReference type="EMBL" id="RGR73573.1"/>
    </source>
</evidence>
<keyword evidence="2 5" id="KW-0812">Transmembrane</keyword>
<feature type="transmembrane region" description="Helical" evidence="5">
    <location>
        <begin position="229"/>
        <end position="251"/>
    </location>
</feature>
<dbReference type="InterPro" id="IPR008217">
    <property type="entry name" value="Ccc1_fam"/>
</dbReference>
<sequence length="292" mass="32395">MNECSGAALKTLIRMQQNEIDEYHIYQKIAATVKSEEDRKILLQIAQEEASHGKLWGKYTGLQPKPNTGKVFWYSLLSKIFGYTFALKLMENGEDKADKAYTSLIQEIPEAEKIAEDEERHEQALLAMLDEERLQFVGSMVLGMNDALVELTGTLAGLTFALQNNRLVALSGLITGVSATFSMTASAYLSAKSDNDPQAVKSCLYTGVMYMITVALMSLPYLLLPAEAYIPALIALLVTVTLIILVFNYYISVAKDYNFKQRFLEMFVISGSVAVISFLVGLVIKAWLGIDI</sequence>
<feature type="transmembrane region" description="Helical" evidence="5">
    <location>
        <begin position="167"/>
        <end position="191"/>
    </location>
</feature>
<evidence type="ECO:0000256" key="4">
    <source>
        <dbReference type="ARBA" id="ARBA00023136"/>
    </source>
</evidence>
<dbReference type="GO" id="GO:0012505">
    <property type="term" value="C:endomembrane system"/>
    <property type="evidence" value="ECO:0007669"/>
    <property type="project" value="UniProtKB-SubCell"/>
</dbReference>
<accession>A0A412FZF6</accession>
<evidence type="ECO:0000256" key="5">
    <source>
        <dbReference type="SAM" id="Phobius"/>
    </source>
</evidence>
<evidence type="ECO:0000313" key="7">
    <source>
        <dbReference type="Proteomes" id="UP000284178"/>
    </source>
</evidence>
<dbReference type="SUPFAM" id="SSF47240">
    <property type="entry name" value="Ferritin-like"/>
    <property type="match status" value="1"/>
</dbReference>
<feature type="transmembrane region" description="Helical" evidence="5">
    <location>
        <begin position="263"/>
        <end position="288"/>
    </location>
</feature>
<evidence type="ECO:0000256" key="1">
    <source>
        <dbReference type="ARBA" id="ARBA00004127"/>
    </source>
</evidence>
<dbReference type="AlphaFoldDB" id="A0A412FZF6"/>
<dbReference type="Pfam" id="PF01988">
    <property type="entry name" value="VIT1"/>
    <property type="match status" value="1"/>
</dbReference>
<dbReference type="GO" id="GO:0005384">
    <property type="term" value="F:manganese ion transmembrane transporter activity"/>
    <property type="evidence" value="ECO:0007669"/>
    <property type="project" value="InterPro"/>
</dbReference>
<dbReference type="GO" id="GO:0030026">
    <property type="term" value="P:intracellular manganese ion homeostasis"/>
    <property type="evidence" value="ECO:0007669"/>
    <property type="project" value="InterPro"/>
</dbReference>
<keyword evidence="3 5" id="KW-1133">Transmembrane helix</keyword>
<dbReference type="GeneID" id="83015756"/>
<comment type="caution">
    <text evidence="6">The sequence shown here is derived from an EMBL/GenBank/DDBJ whole genome shotgun (WGS) entry which is preliminary data.</text>
</comment>
<keyword evidence="7" id="KW-1185">Reference proteome</keyword>
<dbReference type="CDD" id="cd01044">
    <property type="entry name" value="Ferritin_CCC1_N"/>
    <property type="match status" value="1"/>
</dbReference>
<protein>
    <submittedName>
        <fullName evidence="6">Rubrerythrin family protein</fullName>
    </submittedName>
</protein>
<evidence type="ECO:0000256" key="2">
    <source>
        <dbReference type="ARBA" id="ARBA00022692"/>
    </source>
</evidence>
<name>A0A412FZF6_9FIRM</name>
<dbReference type="Proteomes" id="UP000284178">
    <property type="component" value="Unassembled WGS sequence"/>
</dbReference>
<dbReference type="EMBL" id="QRUP01000011">
    <property type="protein sequence ID" value="RGR73573.1"/>
    <property type="molecule type" value="Genomic_DNA"/>
</dbReference>
<dbReference type="RefSeq" id="WP_006058088.1">
    <property type="nucleotide sequence ID" value="NZ_CABJCV010000011.1"/>
</dbReference>
<reference evidence="6 7" key="1">
    <citation type="submission" date="2018-08" db="EMBL/GenBank/DDBJ databases">
        <title>A genome reference for cultivated species of the human gut microbiota.</title>
        <authorList>
            <person name="Zou Y."/>
            <person name="Xue W."/>
            <person name="Luo G."/>
        </authorList>
    </citation>
    <scope>NUCLEOTIDE SEQUENCE [LARGE SCALE GENOMIC DNA]</scope>
    <source>
        <strain evidence="6 7">AF24-29</strain>
    </source>
</reference>
<gene>
    <name evidence="6" type="ORF">DWY25_10130</name>
</gene>
<dbReference type="InterPro" id="IPR039376">
    <property type="entry name" value="Ferritin_CCC1_N"/>
</dbReference>
<feature type="transmembrane region" description="Helical" evidence="5">
    <location>
        <begin position="203"/>
        <end position="223"/>
    </location>
</feature>
<organism evidence="6 7">
    <name type="scientific">Holdemania filiformis</name>
    <dbReference type="NCBI Taxonomy" id="61171"/>
    <lineage>
        <taxon>Bacteria</taxon>
        <taxon>Bacillati</taxon>
        <taxon>Bacillota</taxon>
        <taxon>Erysipelotrichia</taxon>
        <taxon>Erysipelotrichales</taxon>
        <taxon>Erysipelotrichaceae</taxon>
        <taxon>Holdemania</taxon>
    </lineage>
</organism>
<evidence type="ECO:0000256" key="3">
    <source>
        <dbReference type="ARBA" id="ARBA00022989"/>
    </source>
</evidence>
<comment type="subcellular location">
    <subcellularLocation>
        <location evidence="1">Endomembrane system</location>
        <topology evidence="1">Multi-pass membrane protein</topology>
    </subcellularLocation>
</comment>
<keyword evidence="4 5" id="KW-0472">Membrane</keyword>